<dbReference type="Proteomes" id="UP001156856">
    <property type="component" value="Unassembled WGS sequence"/>
</dbReference>
<reference evidence="2" key="1">
    <citation type="journal article" date="2014" name="Int. J. Syst. Evol. Microbiol.">
        <title>Complete genome of a new Firmicutes species belonging to the dominant human colonic microbiota ('Ruminococcus bicirculans') reveals two chromosomes and a selective capacity to utilize plant glucans.</title>
        <authorList>
            <consortium name="NISC Comparative Sequencing Program"/>
            <person name="Wegmann U."/>
            <person name="Louis P."/>
            <person name="Goesmann A."/>
            <person name="Henrissat B."/>
            <person name="Duncan S.H."/>
            <person name="Flint H.J."/>
        </authorList>
    </citation>
    <scope>NUCLEOTIDE SEQUENCE</scope>
    <source>
        <strain evidence="2">NBRC 107715</strain>
    </source>
</reference>
<reference evidence="2" key="4">
    <citation type="submission" date="2023-01" db="EMBL/GenBank/DDBJ databases">
        <title>Draft genome sequence of Methylobacterium oxalidis strain NBRC 107715.</title>
        <authorList>
            <person name="Sun Q."/>
            <person name="Mori K."/>
        </authorList>
    </citation>
    <scope>NUCLEOTIDE SEQUENCE</scope>
    <source>
        <strain evidence="2">NBRC 107715</strain>
    </source>
</reference>
<comment type="caution">
    <text evidence="1">The sequence shown here is derived from an EMBL/GenBank/DDBJ whole genome shotgun (WGS) entry which is preliminary data.</text>
</comment>
<dbReference type="OrthoDB" id="9808959at2"/>
<evidence type="ECO:0000313" key="2">
    <source>
        <dbReference type="EMBL" id="GLS62286.1"/>
    </source>
</evidence>
<evidence type="ECO:0008006" key="5">
    <source>
        <dbReference type="Google" id="ProtNLM"/>
    </source>
</evidence>
<dbReference type="Proteomes" id="UP000321960">
    <property type="component" value="Unassembled WGS sequence"/>
</dbReference>
<name>A0A512J159_9HYPH</name>
<organism evidence="1 3">
    <name type="scientific">Methylobacterium oxalidis</name>
    <dbReference type="NCBI Taxonomy" id="944322"/>
    <lineage>
        <taxon>Bacteria</taxon>
        <taxon>Pseudomonadati</taxon>
        <taxon>Pseudomonadota</taxon>
        <taxon>Alphaproteobacteria</taxon>
        <taxon>Hyphomicrobiales</taxon>
        <taxon>Methylobacteriaceae</taxon>
        <taxon>Methylobacterium</taxon>
    </lineage>
</organism>
<protein>
    <recommendedName>
        <fullName evidence="5">Rha family transcriptional regulator</fullName>
    </recommendedName>
</protein>
<reference evidence="1 3" key="3">
    <citation type="submission" date="2019-07" db="EMBL/GenBank/DDBJ databases">
        <title>Whole genome shotgun sequence of Methylobacterium oxalidis NBRC 107715.</title>
        <authorList>
            <person name="Hosoyama A."/>
            <person name="Uohara A."/>
            <person name="Ohji S."/>
            <person name="Ichikawa N."/>
        </authorList>
    </citation>
    <scope>NUCLEOTIDE SEQUENCE [LARGE SCALE GENOMIC DNA]</scope>
    <source>
        <strain evidence="1 3">NBRC 107715</strain>
    </source>
</reference>
<gene>
    <name evidence="2" type="ORF">GCM10007888_06670</name>
    <name evidence="1" type="ORF">MOX02_17400</name>
</gene>
<evidence type="ECO:0000313" key="3">
    <source>
        <dbReference type="Proteomes" id="UP000321960"/>
    </source>
</evidence>
<sequence length="146" mass="16332">MSGQTFNMDDAVHVEPEITQRGLVPKVQIIDGELTADSRDVAAFFGKTHFHVLRDIRNLHCSDDFRAINFDLVKNGAGTTSHVMMRRDGFTFLVLGFDGEDAGAFRESYIAEFNRMDQALPNQTPRCGFSAKQFCFVKTGPVPLRS</sequence>
<evidence type="ECO:0000313" key="4">
    <source>
        <dbReference type="Proteomes" id="UP001156856"/>
    </source>
</evidence>
<accession>A0A512J159</accession>
<dbReference type="EMBL" id="BSPK01000008">
    <property type="protein sequence ID" value="GLS62286.1"/>
    <property type="molecule type" value="Genomic_DNA"/>
</dbReference>
<dbReference type="RefSeq" id="WP_147025397.1">
    <property type="nucleotide sequence ID" value="NZ_BJZU01000028.1"/>
</dbReference>
<dbReference type="EMBL" id="BJZU01000028">
    <property type="protein sequence ID" value="GEP03702.1"/>
    <property type="molecule type" value="Genomic_DNA"/>
</dbReference>
<proteinExistence type="predicted"/>
<dbReference type="AlphaFoldDB" id="A0A512J159"/>
<evidence type="ECO:0000313" key="1">
    <source>
        <dbReference type="EMBL" id="GEP03702.1"/>
    </source>
</evidence>
<keyword evidence="4" id="KW-1185">Reference proteome</keyword>
<dbReference type="NCBIfam" id="TIGR02681">
    <property type="entry name" value="phage_pRha"/>
    <property type="match status" value="1"/>
</dbReference>
<dbReference type="InterPro" id="IPR014054">
    <property type="entry name" value="Phage_regulatory_Rha"/>
</dbReference>
<reference evidence="4" key="2">
    <citation type="journal article" date="2019" name="Int. J. Syst. Evol. Microbiol.">
        <title>The Global Catalogue of Microorganisms (GCM) 10K type strain sequencing project: providing services to taxonomists for standard genome sequencing and annotation.</title>
        <authorList>
            <consortium name="The Broad Institute Genomics Platform"/>
            <consortium name="The Broad Institute Genome Sequencing Center for Infectious Disease"/>
            <person name="Wu L."/>
            <person name="Ma J."/>
        </authorList>
    </citation>
    <scope>NUCLEOTIDE SEQUENCE [LARGE SCALE GENOMIC DNA]</scope>
    <source>
        <strain evidence="4">NBRC 107715</strain>
    </source>
</reference>
<dbReference type="Pfam" id="PF09669">
    <property type="entry name" value="Phage_pRha"/>
    <property type="match status" value="1"/>
</dbReference>